<reference evidence="2" key="1">
    <citation type="submission" date="2023-04" db="EMBL/GenBank/DDBJ databases">
        <title>Phytophthora fragariaefolia NBRC 109709.</title>
        <authorList>
            <person name="Ichikawa N."/>
            <person name="Sato H."/>
            <person name="Tonouchi N."/>
        </authorList>
    </citation>
    <scope>NUCLEOTIDE SEQUENCE</scope>
    <source>
        <strain evidence="2">NBRC 109709</strain>
    </source>
</reference>
<dbReference type="Proteomes" id="UP001165121">
    <property type="component" value="Unassembled WGS sequence"/>
</dbReference>
<feature type="compositionally biased region" description="Low complexity" evidence="1">
    <location>
        <begin position="36"/>
        <end position="46"/>
    </location>
</feature>
<comment type="caution">
    <text evidence="2">The sequence shown here is derived from an EMBL/GenBank/DDBJ whole genome shotgun (WGS) entry which is preliminary data.</text>
</comment>
<protein>
    <submittedName>
        <fullName evidence="2">Unnamed protein product</fullName>
    </submittedName>
</protein>
<dbReference type="OrthoDB" id="10621769at2759"/>
<feature type="region of interest" description="Disordered" evidence="1">
    <location>
        <begin position="13"/>
        <end position="58"/>
    </location>
</feature>
<organism evidence="2 3">
    <name type="scientific">Phytophthora fragariaefolia</name>
    <dbReference type="NCBI Taxonomy" id="1490495"/>
    <lineage>
        <taxon>Eukaryota</taxon>
        <taxon>Sar</taxon>
        <taxon>Stramenopiles</taxon>
        <taxon>Oomycota</taxon>
        <taxon>Peronosporomycetes</taxon>
        <taxon>Peronosporales</taxon>
        <taxon>Peronosporaceae</taxon>
        <taxon>Phytophthora</taxon>
    </lineage>
</organism>
<name>A0A9W7CZQ3_9STRA</name>
<keyword evidence="3" id="KW-1185">Reference proteome</keyword>
<evidence type="ECO:0000256" key="1">
    <source>
        <dbReference type="SAM" id="MobiDB-lite"/>
    </source>
</evidence>
<evidence type="ECO:0000313" key="2">
    <source>
        <dbReference type="EMBL" id="GMF47132.1"/>
    </source>
</evidence>
<accession>A0A9W7CZQ3</accession>
<dbReference type="EMBL" id="BSXT01002090">
    <property type="protein sequence ID" value="GMF47132.1"/>
    <property type="molecule type" value="Genomic_DNA"/>
</dbReference>
<proteinExistence type="predicted"/>
<gene>
    <name evidence="2" type="ORF">Pfra01_001765600</name>
</gene>
<evidence type="ECO:0000313" key="3">
    <source>
        <dbReference type="Proteomes" id="UP001165121"/>
    </source>
</evidence>
<sequence length="181" mass="18496">MLTPSDVFEELVRSAPQVPVPPATGATHQVPPAKGPGSTPVSTTSTSDRDRRSCDPTTVRATDAATVSVPICAAVPSVTESISFGAAGAPFALSEVRPLLPCHARRGSVPVLALGLVNDGTGHVIGLADDDTGLVLGARVAATGHASHHVDLAHASRIVATGHTNDPHESCADRQRFVPPD</sequence>
<dbReference type="AlphaFoldDB" id="A0A9W7CZQ3"/>